<dbReference type="CDD" id="cd02947">
    <property type="entry name" value="TRX_family"/>
    <property type="match status" value="1"/>
</dbReference>
<name>A0ABS6W1X6_9FLAO</name>
<feature type="domain" description="Thioredoxin" evidence="1">
    <location>
        <begin position="3"/>
        <end position="95"/>
    </location>
</feature>
<evidence type="ECO:0000313" key="3">
    <source>
        <dbReference type="Proteomes" id="UP000719267"/>
    </source>
</evidence>
<proteinExistence type="predicted"/>
<dbReference type="PANTHER" id="PTHR45663:SF11">
    <property type="entry name" value="GEO12009P1"/>
    <property type="match status" value="1"/>
</dbReference>
<evidence type="ECO:0000259" key="1">
    <source>
        <dbReference type="Pfam" id="PF00085"/>
    </source>
</evidence>
<evidence type="ECO:0000313" key="2">
    <source>
        <dbReference type="EMBL" id="MBW2961851.1"/>
    </source>
</evidence>
<dbReference type="InterPro" id="IPR013766">
    <property type="entry name" value="Thioredoxin_domain"/>
</dbReference>
<sequence length="102" mass="11794">MSKFGEIIDQEFPVLLSFNAYRNTNTVDMHEVLKEVSHAVRNKGKVIKIDVEKNQRLAQALRVKVLPTLVLYKKGEMIWRKSGVENSETLTALMQQHLQEEL</sequence>
<keyword evidence="3" id="KW-1185">Reference proteome</keyword>
<organism evidence="2 3">
    <name type="scientific">Mesonia aestuariivivens</name>
    <dbReference type="NCBI Taxonomy" id="2796128"/>
    <lineage>
        <taxon>Bacteria</taxon>
        <taxon>Pseudomonadati</taxon>
        <taxon>Bacteroidota</taxon>
        <taxon>Flavobacteriia</taxon>
        <taxon>Flavobacteriales</taxon>
        <taxon>Flavobacteriaceae</taxon>
        <taxon>Mesonia</taxon>
    </lineage>
</organism>
<dbReference type="RefSeq" id="WP_219040142.1">
    <property type="nucleotide sequence ID" value="NZ_JAHWDF010000008.1"/>
</dbReference>
<dbReference type="PANTHER" id="PTHR45663">
    <property type="entry name" value="GEO12009P1"/>
    <property type="match status" value="1"/>
</dbReference>
<gene>
    <name evidence="2" type="ORF">KW502_08570</name>
</gene>
<protein>
    <submittedName>
        <fullName evidence="2">Thioredoxin family protein</fullName>
    </submittedName>
</protein>
<dbReference type="Proteomes" id="UP000719267">
    <property type="component" value="Unassembled WGS sequence"/>
</dbReference>
<comment type="caution">
    <text evidence="2">The sequence shown here is derived from an EMBL/GenBank/DDBJ whole genome shotgun (WGS) entry which is preliminary data.</text>
</comment>
<reference evidence="2 3" key="1">
    <citation type="submission" date="2021-07" db="EMBL/GenBank/DDBJ databases">
        <title>Mesonia aestuariivivens sp. nov., isolated from a tidal flat.</title>
        <authorList>
            <person name="Kim Y.-O."/>
            <person name="Yoon J.-H."/>
        </authorList>
    </citation>
    <scope>NUCLEOTIDE SEQUENCE [LARGE SCALE GENOMIC DNA]</scope>
    <source>
        <strain evidence="2 3">JHPTF-M18</strain>
    </source>
</reference>
<dbReference type="EMBL" id="JAHWDF010000008">
    <property type="protein sequence ID" value="MBW2961851.1"/>
    <property type="molecule type" value="Genomic_DNA"/>
</dbReference>
<dbReference type="Pfam" id="PF00085">
    <property type="entry name" value="Thioredoxin"/>
    <property type="match status" value="1"/>
</dbReference>
<accession>A0ABS6W1X6</accession>